<keyword evidence="7" id="KW-1185">Reference proteome</keyword>
<proteinExistence type="inferred from homology"/>
<dbReference type="Pfam" id="PF00295">
    <property type="entry name" value="Glyco_hydro_28"/>
    <property type="match status" value="1"/>
</dbReference>
<dbReference type="PANTHER" id="PTHR31339">
    <property type="entry name" value="PECTIN LYASE-RELATED"/>
    <property type="match status" value="1"/>
</dbReference>
<organism evidence="6 7">
    <name type="scientific">Niabella yanshanensis</name>
    <dbReference type="NCBI Taxonomy" id="577386"/>
    <lineage>
        <taxon>Bacteria</taxon>
        <taxon>Pseudomonadati</taxon>
        <taxon>Bacteroidota</taxon>
        <taxon>Chitinophagia</taxon>
        <taxon>Chitinophagales</taxon>
        <taxon>Chitinophagaceae</taxon>
        <taxon>Niabella</taxon>
    </lineage>
</organism>
<dbReference type="PROSITE" id="PS00502">
    <property type="entry name" value="POLYGALACTURONASE"/>
    <property type="match status" value="1"/>
</dbReference>
<reference evidence="6 7" key="1">
    <citation type="submission" date="2023-12" db="EMBL/GenBank/DDBJ databases">
        <title>Genome sequencing and assembly of bacterial species from a model synthetic community.</title>
        <authorList>
            <person name="Hogle S.L."/>
        </authorList>
    </citation>
    <scope>NUCLEOTIDE SEQUENCE [LARGE SCALE GENOMIC DNA]</scope>
    <source>
        <strain evidence="6 7">HAMBI_3031</strain>
    </source>
</reference>
<dbReference type="InterPro" id="IPR012334">
    <property type="entry name" value="Pectin_lyas_fold"/>
</dbReference>
<dbReference type="EMBL" id="CP139960">
    <property type="protein sequence ID" value="WQD36984.1"/>
    <property type="molecule type" value="Genomic_DNA"/>
</dbReference>
<evidence type="ECO:0000256" key="2">
    <source>
        <dbReference type="ARBA" id="ARBA00022801"/>
    </source>
</evidence>
<dbReference type="InterPro" id="IPR011050">
    <property type="entry name" value="Pectin_lyase_fold/virulence"/>
</dbReference>
<feature type="signal peptide" evidence="5">
    <location>
        <begin position="1"/>
        <end position="20"/>
    </location>
</feature>
<dbReference type="InterPro" id="IPR006626">
    <property type="entry name" value="PbH1"/>
</dbReference>
<gene>
    <name evidence="6" type="ORF">U0035_15025</name>
</gene>
<dbReference type="GO" id="GO:0016787">
    <property type="term" value="F:hydrolase activity"/>
    <property type="evidence" value="ECO:0007669"/>
    <property type="project" value="UniProtKB-KW"/>
</dbReference>
<sequence>MIKNIFAAVTLAAFSTMVHAQFSWNKLPDVKKTSFKKDSFNIVKYGAVANGTVLNTESITKTIKACNANGGGVVVIPFGIWLTGPLELKSNVNLYVQKGAMLLFTDDKTKYEIVAGSYEGRSSARNQSPIWARNAENIAITGGGVIDGNGDIWRGLTKSAVTESFWKARVKSGGVISTDGKRWYPSEQFKVASETKRSMLLEPGKPLSDYADMKDFLRPNLLVLTQCKRILLEGVTFQNSGAWNLHPLMSEDLIIKNVTVKNPEYSHNGDGLDIESCKNFIVEDCVFDVGDDAICIKSGKDEEGRKRGMPTQNGIIRNNLVYKGHGGVVVGSEMSGGTKNIFIENCLFIGTDKGLRFKSARGRGGVVEKIYARNIQMRNIDQEAIFFDMHYAVTFATDGVRKVDTTFGEGTPVFRDMEFENIVCDGAKKGIFVRGLPEAAIQNIRIRNTSLITDIGAELILADGIVLDHVKFESRQKDPVVLVNNSSNIEINKPVYPKDTKLFLKVLGSTNIKVDKTVVNETTVTKR</sequence>
<accession>A0ABZ0W241</accession>
<dbReference type="SUPFAM" id="SSF51126">
    <property type="entry name" value="Pectin lyase-like"/>
    <property type="match status" value="1"/>
</dbReference>
<dbReference type="Proteomes" id="UP001325680">
    <property type="component" value="Chromosome"/>
</dbReference>
<dbReference type="PANTHER" id="PTHR31339:SF9">
    <property type="entry name" value="PLASMIN AND FIBRONECTIN-BINDING PROTEIN A"/>
    <property type="match status" value="1"/>
</dbReference>
<dbReference type="Gene3D" id="2.160.20.10">
    <property type="entry name" value="Single-stranded right-handed beta-helix, Pectin lyase-like"/>
    <property type="match status" value="1"/>
</dbReference>
<dbReference type="SMART" id="SM00710">
    <property type="entry name" value="PbH1"/>
    <property type="match status" value="4"/>
</dbReference>
<protein>
    <submittedName>
        <fullName evidence="6">Glycoside hydrolase family 28 protein</fullName>
    </submittedName>
</protein>
<keyword evidence="5" id="KW-0732">Signal</keyword>
<keyword evidence="2 4" id="KW-0378">Hydrolase</keyword>
<dbReference type="RefSeq" id="WP_114791918.1">
    <property type="nucleotide sequence ID" value="NZ_CP139960.1"/>
</dbReference>
<evidence type="ECO:0000256" key="1">
    <source>
        <dbReference type="ARBA" id="ARBA00008834"/>
    </source>
</evidence>
<evidence type="ECO:0000313" key="7">
    <source>
        <dbReference type="Proteomes" id="UP001325680"/>
    </source>
</evidence>
<dbReference type="InterPro" id="IPR051801">
    <property type="entry name" value="GH28_Enzymes"/>
</dbReference>
<evidence type="ECO:0000313" key="6">
    <source>
        <dbReference type="EMBL" id="WQD36984.1"/>
    </source>
</evidence>
<name>A0ABZ0W241_9BACT</name>
<comment type="similarity">
    <text evidence="1 4">Belongs to the glycosyl hydrolase 28 family.</text>
</comment>
<dbReference type="InterPro" id="IPR000743">
    <property type="entry name" value="Glyco_hydro_28"/>
</dbReference>
<evidence type="ECO:0000256" key="3">
    <source>
        <dbReference type="ARBA" id="ARBA00023295"/>
    </source>
</evidence>
<evidence type="ECO:0000256" key="5">
    <source>
        <dbReference type="SAM" id="SignalP"/>
    </source>
</evidence>
<feature type="chain" id="PRO_5047510700" evidence="5">
    <location>
        <begin position="21"/>
        <end position="527"/>
    </location>
</feature>
<keyword evidence="3 4" id="KW-0326">Glycosidase</keyword>
<evidence type="ECO:0000256" key="4">
    <source>
        <dbReference type="RuleBase" id="RU361169"/>
    </source>
</evidence>